<evidence type="ECO:0000313" key="3">
    <source>
        <dbReference type="Proteomes" id="UP000006038"/>
    </source>
</evidence>
<dbReference type="Gramene" id="OB08G19570.1">
    <property type="protein sequence ID" value="OB08G19570.1"/>
    <property type="gene ID" value="OB08G19570"/>
</dbReference>
<accession>J3MS78</accession>
<evidence type="ECO:0000313" key="2">
    <source>
        <dbReference type="EnsemblPlants" id="OB08G19570.1"/>
    </source>
</evidence>
<dbReference type="AlphaFoldDB" id="J3MS78"/>
<evidence type="ECO:0000256" key="1">
    <source>
        <dbReference type="SAM" id="MobiDB-lite"/>
    </source>
</evidence>
<dbReference type="Proteomes" id="UP000006038">
    <property type="component" value="Chromosome 8"/>
</dbReference>
<sequence length="137" mass="14696">MACRVLEVTLVSAKDLKKAMVFSKMRGVHRDVYLRLGAHAPDARRPGGRPEPQVERIAPVPHPWPRLRQCACPHAARVAPCRRPVLRLWPHDVRARCSSGDKSQHGVGGGAGFGGMVGGMVLGDMLADAEMDGGTAS</sequence>
<reference evidence="2" key="1">
    <citation type="journal article" date="2013" name="Nat. Commun.">
        <title>Whole-genome sequencing of Oryza brachyantha reveals mechanisms underlying Oryza genome evolution.</title>
        <authorList>
            <person name="Chen J."/>
            <person name="Huang Q."/>
            <person name="Gao D."/>
            <person name="Wang J."/>
            <person name="Lang Y."/>
            <person name="Liu T."/>
            <person name="Li B."/>
            <person name="Bai Z."/>
            <person name="Luis Goicoechea J."/>
            <person name="Liang C."/>
            <person name="Chen C."/>
            <person name="Zhang W."/>
            <person name="Sun S."/>
            <person name="Liao Y."/>
            <person name="Zhang X."/>
            <person name="Yang L."/>
            <person name="Song C."/>
            <person name="Wang M."/>
            <person name="Shi J."/>
            <person name="Liu G."/>
            <person name="Liu J."/>
            <person name="Zhou H."/>
            <person name="Zhou W."/>
            <person name="Yu Q."/>
            <person name="An N."/>
            <person name="Chen Y."/>
            <person name="Cai Q."/>
            <person name="Wang B."/>
            <person name="Liu B."/>
            <person name="Min J."/>
            <person name="Huang Y."/>
            <person name="Wu H."/>
            <person name="Li Z."/>
            <person name="Zhang Y."/>
            <person name="Yin Y."/>
            <person name="Song W."/>
            <person name="Jiang J."/>
            <person name="Jackson S.A."/>
            <person name="Wing R.A."/>
            <person name="Wang J."/>
            <person name="Chen M."/>
        </authorList>
    </citation>
    <scope>NUCLEOTIDE SEQUENCE [LARGE SCALE GENOMIC DNA]</scope>
    <source>
        <strain evidence="2">cv. IRGC 101232</strain>
    </source>
</reference>
<organism evidence="2">
    <name type="scientific">Oryza brachyantha</name>
    <name type="common">malo sina</name>
    <dbReference type="NCBI Taxonomy" id="4533"/>
    <lineage>
        <taxon>Eukaryota</taxon>
        <taxon>Viridiplantae</taxon>
        <taxon>Streptophyta</taxon>
        <taxon>Embryophyta</taxon>
        <taxon>Tracheophyta</taxon>
        <taxon>Spermatophyta</taxon>
        <taxon>Magnoliopsida</taxon>
        <taxon>Liliopsida</taxon>
        <taxon>Poales</taxon>
        <taxon>Poaceae</taxon>
        <taxon>BOP clade</taxon>
        <taxon>Oryzoideae</taxon>
        <taxon>Oryzeae</taxon>
        <taxon>Oryzinae</taxon>
        <taxon>Oryza</taxon>
    </lineage>
</organism>
<proteinExistence type="predicted"/>
<protein>
    <submittedName>
        <fullName evidence="2">Uncharacterized protein</fullName>
    </submittedName>
</protein>
<dbReference type="HOGENOM" id="CLU_1868290_0_0_1"/>
<dbReference type="EnsemblPlants" id="OB08G19570.1">
    <property type="protein sequence ID" value="OB08G19570.1"/>
    <property type="gene ID" value="OB08G19570"/>
</dbReference>
<name>J3MS78_ORYBR</name>
<reference evidence="2" key="2">
    <citation type="submission" date="2013-04" db="UniProtKB">
        <authorList>
            <consortium name="EnsemblPlants"/>
        </authorList>
    </citation>
    <scope>IDENTIFICATION</scope>
</reference>
<keyword evidence="3" id="KW-1185">Reference proteome</keyword>
<feature type="region of interest" description="Disordered" evidence="1">
    <location>
        <begin position="39"/>
        <end position="60"/>
    </location>
</feature>